<dbReference type="UniPathway" id="UPA00213"/>
<gene>
    <name evidence="10" type="ORF">BDV39DRAFT_212517</name>
</gene>
<dbReference type="PROSITE" id="PS00943">
    <property type="entry name" value="UBIA"/>
    <property type="match status" value="1"/>
</dbReference>
<dbReference type="Gene3D" id="1.10.357.140">
    <property type="entry name" value="UbiA prenyltransferase"/>
    <property type="match status" value="1"/>
</dbReference>
<evidence type="ECO:0000256" key="7">
    <source>
        <dbReference type="ARBA" id="ARBA00022989"/>
    </source>
</evidence>
<evidence type="ECO:0000256" key="6">
    <source>
        <dbReference type="ARBA" id="ARBA00022692"/>
    </source>
</evidence>
<dbReference type="GO" id="GO:0005886">
    <property type="term" value="C:plasma membrane"/>
    <property type="evidence" value="ECO:0007669"/>
    <property type="project" value="TreeGrafter"/>
</dbReference>
<dbReference type="InterPro" id="IPR030470">
    <property type="entry name" value="UbiA_prenylTrfase_CS"/>
</dbReference>
<comment type="subcellular location">
    <subcellularLocation>
        <location evidence="2">Membrane</location>
        <topology evidence="2">Multi-pass membrane protein</topology>
    </subcellularLocation>
</comment>
<reference evidence="11" key="1">
    <citation type="submission" date="2019-04" db="EMBL/GenBank/DDBJ databases">
        <title>Friends and foes A comparative genomics studyof 23 Aspergillus species from section Flavi.</title>
        <authorList>
            <consortium name="DOE Joint Genome Institute"/>
            <person name="Kjaerbolling I."/>
            <person name="Vesth T."/>
            <person name="Frisvad J.C."/>
            <person name="Nybo J.L."/>
            <person name="Theobald S."/>
            <person name="Kildgaard S."/>
            <person name="Isbrandt T."/>
            <person name="Kuo A."/>
            <person name="Sato A."/>
            <person name="Lyhne E.K."/>
            <person name="Kogle M.E."/>
            <person name="Wiebenga A."/>
            <person name="Kun R.S."/>
            <person name="Lubbers R.J."/>
            <person name="Makela M.R."/>
            <person name="Barry K."/>
            <person name="Chovatia M."/>
            <person name="Clum A."/>
            <person name="Daum C."/>
            <person name="Haridas S."/>
            <person name="He G."/>
            <person name="LaButti K."/>
            <person name="Lipzen A."/>
            <person name="Mondo S."/>
            <person name="Riley R."/>
            <person name="Salamov A."/>
            <person name="Simmons B.A."/>
            <person name="Magnuson J.K."/>
            <person name="Henrissat B."/>
            <person name="Mortensen U.H."/>
            <person name="Larsen T.O."/>
            <person name="Devries R.P."/>
            <person name="Grigoriev I.V."/>
            <person name="Machida M."/>
            <person name="Baker S.E."/>
            <person name="Andersen M.R."/>
        </authorList>
    </citation>
    <scope>NUCLEOTIDE SEQUENCE [LARGE SCALE GENOMIC DNA]</scope>
    <source>
        <strain evidence="11">CBS 130017</strain>
    </source>
</reference>
<organism evidence="10 11">
    <name type="scientific">Aspergillus sergii</name>
    <dbReference type="NCBI Taxonomy" id="1034303"/>
    <lineage>
        <taxon>Eukaryota</taxon>
        <taxon>Fungi</taxon>
        <taxon>Dikarya</taxon>
        <taxon>Ascomycota</taxon>
        <taxon>Pezizomycotina</taxon>
        <taxon>Eurotiomycetes</taxon>
        <taxon>Eurotiomycetidae</taxon>
        <taxon>Eurotiales</taxon>
        <taxon>Aspergillaceae</taxon>
        <taxon>Aspergillus</taxon>
        <taxon>Aspergillus subgen. Circumdati</taxon>
    </lineage>
</organism>
<protein>
    <submittedName>
        <fullName evidence="10">UbiA prenyltransferase family-domain-containing protein</fullName>
    </submittedName>
</protein>
<comment type="pathway">
    <text evidence="3">Secondary metabolite biosynthesis; terpenoid biosynthesis.</text>
</comment>
<dbReference type="PANTHER" id="PTHR11048">
    <property type="entry name" value="PRENYLTRANSFERASES"/>
    <property type="match status" value="1"/>
</dbReference>
<evidence type="ECO:0000256" key="4">
    <source>
        <dbReference type="ARBA" id="ARBA00005985"/>
    </source>
</evidence>
<dbReference type="FunFam" id="1.10.357.140:FF:000008">
    <property type="entry name" value="4-hydroxybenzoate octaprenyltransferase"/>
    <property type="match status" value="1"/>
</dbReference>
<dbReference type="PANTHER" id="PTHR11048:SF28">
    <property type="entry name" value="4-HYDROXYBENZOATE POLYPRENYLTRANSFERASE, MITOCHONDRIAL"/>
    <property type="match status" value="1"/>
</dbReference>
<evidence type="ECO:0000256" key="9">
    <source>
        <dbReference type="SAM" id="Phobius"/>
    </source>
</evidence>
<dbReference type="Proteomes" id="UP000325945">
    <property type="component" value="Unassembled WGS sequence"/>
</dbReference>
<dbReference type="Pfam" id="PF01040">
    <property type="entry name" value="UbiA"/>
    <property type="match status" value="1"/>
</dbReference>
<feature type="transmembrane region" description="Helical" evidence="9">
    <location>
        <begin position="174"/>
        <end position="196"/>
    </location>
</feature>
<comment type="similarity">
    <text evidence="4">Belongs to the UbiA prenyltransferase family.</text>
</comment>
<keyword evidence="6 9" id="KW-0812">Transmembrane</keyword>
<dbReference type="EMBL" id="ML741871">
    <property type="protein sequence ID" value="KAE8321384.1"/>
    <property type="molecule type" value="Genomic_DNA"/>
</dbReference>
<dbReference type="GO" id="GO:0016114">
    <property type="term" value="P:terpenoid biosynthetic process"/>
    <property type="evidence" value="ECO:0007669"/>
    <property type="project" value="UniProtKB-UniPathway"/>
</dbReference>
<dbReference type="Gene3D" id="1.20.120.1780">
    <property type="entry name" value="UbiA prenyltransferase"/>
    <property type="match status" value="1"/>
</dbReference>
<evidence type="ECO:0000256" key="5">
    <source>
        <dbReference type="ARBA" id="ARBA00022679"/>
    </source>
</evidence>
<keyword evidence="5 10" id="KW-0808">Transferase</keyword>
<keyword evidence="11" id="KW-1185">Reference proteome</keyword>
<feature type="transmembrane region" description="Helical" evidence="9">
    <location>
        <begin position="275"/>
        <end position="294"/>
    </location>
</feature>
<proteinExistence type="inferred from homology"/>
<accession>A0A5N6WKH4</accession>
<comment type="cofactor">
    <cofactor evidence="1">
        <name>Mg(2+)</name>
        <dbReference type="ChEBI" id="CHEBI:18420"/>
    </cofactor>
</comment>
<evidence type="ECO:0000256" key="8">
    <source>
        <dbReference type="ARBA" id="ARBA00023136"/>
    </source>
</evidence>
<dbReference type="AlphaFoldDB" id="A0A5N6WKH4"/>
<evidence type="ECO:0000256" key="1">
    <source>
        <dbReference type="ARBA" id="ARBA00001946"/>
    </source>
</evidence>
<feature type="transmembrane region" description="Helical" evidence="9">
    <location>
        <begin position="38"/>
        <end position="56"/>
    </location>
</feature>
<evidence type="ECO:0000256" key="3">
    <source>
        <dbReference type="ARBA" id="ARBA00004721"/>
    </source>
</evidence>
<name>A0A5N6WKH4_9EURO</name>
<feature type="transmembrane region" description="Helical" evidence="9">
    <location>
        <begin position="306"/>
        <end position="328"/>
    </location>
</feature>
<evidence type="ECO:0000313" key="11">
    <source>
        <dbReference type="Proteomes" id="UP000325945"/>
    </source>
</evidence>
<keyword evidence="8 9" id="KW-0472">Membrane</keyword>
<dbReference type="GO" id="GO:0016765">
    <property type="term" value="F:transferase activity, transferring alkyl or aryl (other than methyl) groups"/>
    <property type="evidence" value="ECO:0007669"/>
    <property type="project" value="InterPro"/>
</dbReference>
<feature type="transmembrane region" description="Helical" evidence="9">
    <location>
        <begin position="122"/>
        <end position="140"/>
    </location>
</feature>
<feature type="transmembrane region" description="Helical" evidence="9">
    <location>
        <begin position="146"/>
        <end position="162"/>
    </location>
</feature>
<dbReference type="InterPro" id="IPR000537">
    <property type="entry name" value="UbiA_prenyltransferase"/>
</dbReference>
<dbReference type="CDD" id="cd13959">
    <property type="entry name" value="PT_UbiA_COQ2"/>
    <property type="match status" value="1"/>
</dbReference>
<feature type="transmembrane region" description="Helical" evidence="9">
    <location>
        <begin position="208"/>
        <end position="228"/>
    </location>
</feature>
<feature type="transmembrane region" description="Helical" evidence="9">
    <location>
        <begin position="249"/>
        <end position="269"/>
    </location>
</feature>
<dbReference type="InterPro" id="IPR044878">
    <property type="entry name" value="UbiA_sf"/>
</dbReference>
<evidence type="ECO:0000313" key="10">
    <source>
        <dbReference type="EMBL" id="KAE8321384.1"/>
    </source>
</evidence>
<evidence type="ECO:0000256" key="2">
    <source>
        <dbReference type="ARBA" id="ARBA00004141"/>
    </source>
</evidence>
<dbReference type="InterPro" id="IPR039653">
    <property type="entry name" value="Prenyltransferase"/>
</dbReference>
<keyword evidence="7 9" id="KW-1133">Transmembrane helix</keyword>
<sequence length="334" mass="37241">MSVSPSKHATACREQHNNQRSFLDLVFYLALTSRLNNIRILFGVFGGVISTLLAGISKAQHEPASISRQFILRQAALCFLHCFSLGAAGNTWNDLVDRDIDSKVARTKSRPLASGKVSTVEAVAWIACLYSISAGTLSWMLDDKDAWKLMMPLTAVIMLYPFGKRPAFRKLHIYPQYLLGMALGYPTIYGWSAIYGGQLTLSEILERCFPLCLFLFFWTFYGNTAYSYQDIEDDRKMKVNSAYNLAGKHIHALLAVLGIMTLLTIPFVLNPISSLWLWISWMGVWTIGIAKQLISFDPSMPETGGALQLQTVVLGIWIIVACIVQLGLLELSTI</sequence>